<feature type="region of interest" description="Disordered" evidence="1">
    <location>
        <begin position="23"/>
        <end position="47"/>
    </location>
</feature>
<dbReference type="EMBL" id="CM007387">
    <property type="protein sequence ID" value="ONK64807.1"/>
    <property type="molecule type" value="Genomic_DNA"/>
</dbReference>
<evidence type="ECO:0000313" key="3">
    <source>
        <dbReference type="Proteomes" id="UP000243459"/>
    </source>
</evidence>
<name>A0A5P1EI05_ASPOF</name>
<dbReference type="AlphaFoldDB" id="A0A5P1EI05"/>
<organism evidence="2 3">
    <name type="scientific">Asparagus officinalis</name>
    <name type="common">Garden asparagus</name>
    <dbReference type="NCBI Taxonomy" id="4686"/>
    <lineage>
        <taxon>Eukaryota</taxon>
        <taxon>Viridiplantae</taxon>
        <taxon>Streptophyta</taxon>
        <taxon>Embryophyta</taxon>
        <taxon>Tracheophyta</taxon>
        <taxon>Spermatophyta</taxon>
        <taxon>Magnoliopsida</taxon>
        <taxon>Liliopsida</taxon>
        <taxon>Asparagales</taxon>
        <taxon>Asparagaceae</taxon>
        <taxon>Asparagoideae</taxon>
        <taxon>Asparagus</taxon>
    </lineage>
</organism>
<sequence>MVHDSCFIRITLGAKDQWEPILKLQGPGGSKVPAQQPSDKSSSSSSVDLSKELSVSVPISALVPLCSSALPK</sequence>
<reference evidence="3" key="1">
    <citation type="journal article" date="2017" name="Nat. Commun.">
        <title>The asparagus genome sheds light on the origin and evolution of a young Y chromosome.</title>
        <authorList>
            <person name="Harkess A."/>
            <person name="Zhou J."/>
            <person name="Xu C."/>
            <person name="Bowers J.E."/>
            <person name="Van der Hulst R."/>
            <person name="Ayyampalayam S."/>
            <person name="Mercati F."/>
            <person name="Riccardi P."/>
            <person name="McKain M.R."/>
            <person name="Kakrana A."/>
            <person name="Tang H."/>
            <person name="Ray J."/>
            <person name="Groenendijk J."/>
            <person name="Arikit S."/>
            <person name="Mathioni S.M."/>
            <person name="Nakano M."/>
            <person name="Shan H."/>
            <person name="Telgmann-Rauber A."/>
            <person name="Kanno A."/>
            <person name="Yue Z."/>
            <person name="Chen H."/>
            <person name="Li W."/>
            <person name="Chen Y."/>
            <person name="Xu X."/>
            <person name="Zhang Y."/>
            <person name="Luo S."/>
            <person name="Chen H."/>
            <person name="Gao J."/>
            <person name="Mao Z."/>
            <person name="Pires J.C."/>
            <person name="Luo M."/>
            <person name="Kudrna D."/>
            <person name="Wing R.A."/>
            <person name="Meyers B.C."/>
            <person name="Yi K."/>
            <person name="Kong H."/>
            <person name="Lavrijsen P."/>
            <person name="Sunseri F."/>
            <person name="Falavigna A."/>
            <person name="Ye Y."/>
            <person name="Leebens-Mack J.H."/>
            <person name="Chen G."/>
        </authorList>
    </citation>
    <scope>NUCLEOTIDE SEQUENCE [LARGE SCALE GENOMIC DNA]</scope>
    <source>
        <strain evidence="3">cv. DH0086</strain>
    </source>
</reference>
<evidence type="ECO:0000313" key="2">
    <source>
        <dbReference type="EMBL" id="ONK64807.1"/>
    </source>
</evidence>
<feature type="compositionally biased region" description="Low complexity" evidence="1">
    <location>
        <begin position="38"/>
        <end position="47"/>
    </location>
</feature>
<gene>
    <name evidence="2" type="ORF">A4U43_C07F30150</name>
</gene>
<evidence type="ECO:0000256" key="1">
    <source>
        <dbReference type="SAM" id="MobiDB-lite"/>
    </source>
</evidence>
<keyword evidence="3" id="KW-1185">Reference proteome</keyword>
<proteinExistence type="predicted"/>
<protein>
    <submittedName>
        <fullName evidence="2">Uncharacterized protein</fullName>
    </submittedName>
</protein>
<dbReference type="Gramene" id="ONK64807">
    <property type="protein sequence ID" value="ONK64807"/>
    <property type="gene ID" value="A4U43_C07F30150"/>
</dbReference>
<accession>A0A5P1EI05</accession>
<dbReference type="Proteomes" id="UP000243459">
    <property type="component" value="Chromosome 7"/>
</dbReference>